<protein>
    <submittedName>
        <fullName evidence="3">RecQ_Zn_bind domain-containing protein</fullName>
    </submittedName>
</protein>
<evidence type="ECO:0000313" key="3">
    <source>
        <dbReference type="WBParaSite" id="ECPE_0001492201-mRNA-1"/>
    </source>
</evidence>
<reference evidence="3" key="1">
    <citation type="submission" date="2016-06" db="UniProtKB">
        <authorList>
            <consortium name="WormBaseParasite"/>
        </authorList>
    </citation>
    <scope>IDENTIFICATION</scope>
</reference>
<evidence type="ECO:0000313" key="2">
    <source>
        <dbReference type="Proteomes" id="UP000272942"/>
    </source>
</evidence>
<evidence type="ECO:0000313" key="1">
    <source>
        <dbReference type="EMBL" id="VDP92154.1"/>
    </source>
</evidence>
<dbReference type="OrthoDB" id="10261556at2759"/>
<dbReference type="EMBL" id="UZAN01058837">
    <property type="protein sequence ID" value="VDP92154.1"/>
    <property type="molecule type" value="Genomic_DNA"/>
</dbReference>
<accession>A0A183B6P7</accession>
<dbReference type="AlphaFoldDB" id="A0A183B6P7"/>
<dbReference type="Proteomes" id="UP000272942">
    <property type="component" value="Unassembled WGS sequence"/>
</dbReference>
<organism evidence="3">
    <name type="scientific">Echinostoma caproni</name>
    <dbReference type="NCBI Taxonomy" id="27848"/>
    <lineage>
        <taxon>Eukaryota</taxon>
        <taxon>Metazoa</taxon>
        <taxon>Spiralia</taxon>
        <taxon>Lophotrochozoa</taxon>
        <taxon>Platyhelminthes</taxon>
        <taxon>Trematoda</taxon>
        <taxon>Digenea</taxon>
        <taxon>Plagiorchiida</taxon>
        <taxon>Echinostomata</taxon>
        <taxon>Echinostomatoidea</taxon>
        <taxon>Echinostomatidae</taxon>
        <taxon>Echinostoma</taxon>
    </lineage>
</organism>
<reference evidence="1 2" key="2">
    <citation type="submission" date="2018-11" db="EMBL/GenBank/DDBJ databases">
        <authorList>
            <consortium name="Pathogen Informatics"/>
        </authorList>
    </citation>
    <scope>NUCLEOTIDE SEQUENCE [LARGE SCALE GENOMIC DNA]</scope>
    <source>
        <strain evidence="1 2">Egypt</strain>
    </source>
</reference>
<dbReference type="WBParaSite" id="ECPE_0001492201-mRNA-1">
    <property type="protein sequence ID" value="ECPE_0001492201-mRNA-1"/>
    <property type="gene ID" value="ECPE_0001492201"/>
</dbReference>
<gene>
    <name evidence="1" type="ORF">ECPE_LOCUS14882</name>
</gene>
<keyword evidence="2" id="KW-1185">Reference proteome</keyword>
<name>A0A183B6P7_9TREM</name>
<proteinExistence type="predicted"/>
<sequence>MDKPPNCNRQCDVCVDKNRVAENVSAFRAIALQTRIGNVESAEGYWDDDSEAVSEDQLEGEERAARKQLIEEEFRRRRGNAEQISLKSAWCAAPKNTHLLYPDCRTVTGITGKTRDQTLQLLFDALKARFPDQETDLWSKCSAVEYNLYKESKVAAMYRTRMARLITRIRRVDVTPEEVWSIIQSSLPVDSHSISYQTHSPKPEVTLVTESVSDSSSCKVSLVYSKTLADIFLFVKLERNYCSTLYECVMKNNFYLSWQT</sequence>